<keyword evidence="1" id="KW-0732">Signal</keyword>
<evidence type="ECO:0000313" key="2">
    <source>
        <dbReference type="EMBL" id="PSN61677.1"/>
    </source>
</evidence>
<sequence>MRQLLRQLVSLAPACSVSDAQCVDCRRLYQTFNNSWSTANTAPRIPATQNTIEQSNQTLLVRAVRVGLHQHDILSCVGALGPLFMCGEEARTPS</sequence>
<dbReference type="Proteomes" id="UP000240883">
    <property type="component" value="Unassembled WGS sequence"/>
</dbReference>
<gene>
    <name evidence="2" type="ORF">BS50DRAFT_144189</name>
</gene>
<feature type="signal peptide" evidence="1">
    <location>
        <begin position="1"/>
        <end position="20"/>
    </location>
</feature>
<feature type="chain" id="PRO_5015740913" evidence="1">
    <location>
        <begin position="21"/>
        <end position="94"/>
    </location>
</feature>
<proteinExistence type="predicted"/>
<evidence type="ECO:0000256" key="1">
    <source>
        <dbReference type="SAM" id="SignalP"/>
    </source>
</evidence>
<evidence type="ECO:0000313" key="3">
    <source>
        <dbReference type="Proteomes" id="UP000240883"/>
    </source>
</evidence>
<name>A0A2T2N8B4_CORCC</name>
<organism evidence="2 3">
    <name type="scientific">Corynespora cassiicola Philippines</name>
    <dbReference type="NCBI Taxonomy" id="1448308"/>
    <lineage>
        <taxon>Eukaryota</taxon>
        <taxon>Fungi</taxon>
        <taxon>Dikarya</taxon>
        <taxon>Ascomycota</taxon>
        <taxon>Pezizomycotina</taxon>
        <taxon>Dothideomycetes</taxon>
        <taxon>Pleosporomycetidae</taxon>
        <taxon>Pleosporales</taxon>
        <taxon>Corynesporascaceae</taxon>
        <taxon>Corynespora</taxon>
    </lineage>
</organism>
<dbReference type="AlphaFoldDB" id="A0A2T2N8B4"/>
<protein>
    <submittedName>
        <fullName evidence="2">Uncharacterized protein</fullName>
    </submittedName>
</protein>
<keyword evidence="3" id="KW-1185">Reference proteome</keyword>
<accession>A0A2T2N8B4</accession>
<dbReference type="EMBL" id="KZ678143">
    <property type="protein sequence ID" value="PSN61677.1"/>
    <property type="molecule type" value="Genomic_DNA"/>
</dbReference>
<reference evidence="2 3" key="1">
    <citation type="journal article" date="2018" name="Front. Microbiol.">
        <title>Genome-Wide Analysis of Corynespora cassiicola Leaf Fall Disease Putative Effectors.</title>
        <authorList>
            <person name="Lopez D."/>
            <person name="Ribeiro S."/>
            <person name="Label P."/>
            <person name="Fumanal B."/>
            <person name="Venisse J.S."/>
            <person name="Kohler A."/>
            <person name="de Oliveira R.R."/>
            <person name="Labutti K."/>
            <person name="Lipzen A."/>
            <person name="Lail K."/>
            <person name="Bauer D."/>
            <person name="Ohm R.A."/>
            <person name="Barry K.W."/>
            <person name="Spatafora J."/>
            <person name="Grigoriev I.V."/>
            <person name="Martin F.M."/>
            <person name="Pujade-Renaud V."/>
        </authorList>
    </citation>
    <scope>NUCLEOTIDE SEQUENCE [LARGE SCALE GENOMIC DNA]</scope>
    <source>
        <strain evidence="2 3">Philippines</strain>
    </source>
</reference>